<reference evidence="3 4" key="1">
    <citation type="submission" date="2020-10" db="EMBL/GenBank/DDBJ databases">
        <title>Complete genome sequence of Paludibaculum fermentans P105T, a facultatively anaerobic acidobacterium capable of dissimilatory Fe(III) reduction.</title>
        <authorList>
            <person name="Dedysh S.N."/>
            <person name="Beletsky A.V."/>
            <person name="Kulichevskaya I.S."/>
            <person name="Mardanov A.V."/>
            <person name="Ravin N.V."/>
        </authorList>
    </citation>
    <scope>NUCLEOTIDE SEQUENCE [LARGE SCALE GENOMIC DNA]</scope>
    <source>
        <strain evidence="3 4">P105</strain>
    </source>
</reference>
<evidence type="ECO:0000256" key="1">
    <source>
        <dbReference type="SAM" id="SignalP"/>
    </source>
</evidence>
<feature type="chain" id="PRO_5032746408" evidence="1">
    <location>
        <begin position="25"/>
        <end position="174"/>
    </location>
</feature>
<sequence length="174" mass="19100">MNKFSHRMLLLVLLAAPAITSAQTADAQKRLLKEVRHELVMLPYYGVFDNLVYKIDGFKVTLMGQVTRPTLKADAERAVKQIEGVEAVDNQIEVLPLSPNDDRVRRAVYRAIFSNPGLDRYTLSAVPSIHIIVANGNVTLEGVVNNEGDKTVANLSANGVSGVFSVKNNLVIEK</sequence>
<evidence type="ECO:0000313" key="3">
    <source>
        <dbReference type="EMBL" id="QOY91195.1"/>
    </source>
</evidence>
<dbReference type="InterPro" id="IPR007055">
    <property type="entry name" value="BON_dom"/>
</dbReference>
<keyword evidence="1" id="KW-0732">Signal</keyword>
<dbReference type="KEGG" id="pfer:IRI77_14980"/>
<organism evidence="3 4">
    <name type="scientific">Paludibaculum fermentans</name>
    <dbReference type="NCBI Taxonomy" id="1473598"/>
    <lineage>
        <taxon>Bacteria</taxon>
        <taxon>Pseudomonadati</taxon>
        <taxon>Acidobacteriota</taxon>
        <taxon>Terriglobia</taxon>
        <taxon>Bryobacterales</taxon>
        <taxon>Bryobacteraceae</taxon>
        <taxon>Paludibaculum</taxon>
    </lineage>
</organism>
<keyword evidence="4" id="KW-1185">Reference proteome</keyword>
<feature type="domain" description="BON" evidence="2">
    <location>
        <begin position="27"/>
        <end position="96"/>
    </location>
</feature>
<dbReference type="RefSeq" id="WP_194452849.1">
    <property type="nucleotide sequence ID" value="NZ_CP063849.1"/>
</dbReference>
<dbReference type="PROSITE" id="PS50914">
    <property type="entry name" value="BON"/>
    <property type="match status" value="2"/>
</dbReference>
<dbReference type="EMBL" id="CP063849">
    <property type="protein sequence ID" value="QOY91195.1"/>
    <property type="molecule type" value="Genomic_DNA"/>
</dbReference>
<evidence type="ECO:0000259" key="2">
    <source>
        <dbReference type="PROSITE" id="PS50914"/>
    </source>
</evidence>
<feature type="signal peptide" evidence="1">
    <location>
        <begin position="1"/>
        <end position="24"/>
    </location>
</feature>
<gene>
    <name evidence="3" type="ORF">IRI77_14980</name>
</gene>
<protein>
    <submittedName>
        <fullName evidence="3">BON domain-containing protein</fullName>
    </submittedName>
</protein>
<dbReference type="PANTHER" id="PTHR34606">
    <property type="entry name" value="BON DOMAIN-CONTAINING PROTEIN"/>
    <property type="match status" value="1"/>
</dbReference>
<accession>A0A7S7SPJ3</accession>
<dbReference type="PANTHER" id="PTHR34606:SF15">
    <property type="entry name" value="BON DOMAIN-CONTAINING PROTEIN"/>
    <property type="match status" value="1"/>
</dbReference>
<dbReference type="InterPro" id="IPR051686">
    <property type="entry name" value="Lipoprotein_DolP"/>
</dbReference>
<dbReference type="Proteomes" id="UP000593892">
    <property type="component" value="Chromosome"/>
</dbReference>
<name>A0A7S7SPJ3_PALFE</name>
<feature type="domain" description="BON" evidence="2">
    <location>
        <begin position="100"/>
        <end position="174"/>
    </location>
</feature>
<dbReference type="Gene3D" id="3.30.1340.30">
    <property type="match status" value="2"/>
</dbReference>
<proteinExistence type="predicted"/>
<evidence type="ECO:0000313" key="4">
    <source>
        <dbReference type="Proteomes" id="UP000593892"/>
    </source>
</evidence>
<dbReference type="Pfam" id="PF04972">
    <property type="entry name" value="BON"/>
    <property type="match status" value="2"/>
</dbReference>
<dbReference type="AlphaFoldDB" id="A0A7S7SPJ3"/>